<name>A0A6M3LPN4_9ZZZZ</name>
<dbReference type="AlphaFoldDB" id="A0A6M3LPN4"/>
<accession>A0A6M3LPN4</accession>
<evidence type="ECO:0000313" key="1">
    <source>
        <dbReference type="EMBL" id="QJA95434.1"/>
    </source>
</evidence>
<sequence length="66" mass="7727">MDKRYIYEAETEAIRFLKRVSEFKNRLEDDGNFAVFHPITGYKETSAIKRASLDLSRALSRMRGAR</sequence>
<proteinExistence type="predicted"/>
<protein>
    <submittedName>
        <fullName evidence="1">Uncharacterized protein</fullName>
    </submittedName>
</protein>
<organism evidence="1">
    <name type="scientific">viral metagenome</name>
    <dbReference type="NCBI Taxonomy" id="1070528"/>
    <lineage>
        <taxon>unclassified sequences</taxon>
        <taxon>metagenomes</taxon>
        <taxon>organismal metagenomes</taxon>
    </lineage>
</organism>
<reference evidence="1" key="1">
    <citation type="submission" date="2020-03" db="EMBL/GenBank/DDBJ databases">
        <title>The deep terrestrial virosphere.</title>
        <authorList>
            <person name="Holmfeldt K."/>
            <person name="Nilsson E."/>
            <person name="Simone D."/>
            <person name="Lopez-Fernandez M."/>
            <person name="Wu X."/>
            <person name="de Brujin I."/>
            <person name="Lundin D."/>
            <person name="Andersson A."/>
            <person name="Bertilsson S."/>
            <person name="Dopson M."/>
        </authorList>
    </citation>
    <scope>NUCLEOTIDE SEQUENCE</scope>
    <source>
        <strain evidence="1">MM415B05382</strain>
    </source>
</reference>
<dbReference type="EMBL" id="MT143314">
    <property type="protein sequence ID" value="QJA95434.1"/>
    <property type="molecule type" value="Genomic_DNA"/>
</dbReference>
<gene>
    <name evidence="1" type="ORF">MM415B05382_0004</name>
</gene>